<feature type="transmembrane region" description="Helical" evidence="4">
    <location>
        <begin position="258"/>
        <end position="276"/>
    </location>
</feature>
<feature type="transmembrane region" description="Helical" evidence="4">
    <location>
        <begin position="157"/>
        <end position="178"/>
    </location>
</feature>
<evidence type="ECO:0000256" key="4">
    <source>
        <dbReference type="SAM" id="Phobius"/>
    </source>
</evidence>
<dbReference type="GO" id="GO:0022857">
    <property type="term" value="F:transmembrane transporter activity"/>
    <property type="evidence" value="ECO:0007669"/>
    <property type="project" value="InterPro"/>
</dbReference>
<dbReference type="InterPro" id="IPR036259">
    <property type="entry name" value="MFS_trans_sf"/>
</dbReference>
<feature type="domain" description="Major facilitator superfamily (MFS) profile" evidence="5">
    <location>
        <begin position="59"/>
        <end position="442"/>
    </location>
</feature>
<dbReference type="GO" id="GO:0016020">
    <property type="term" value="C:membrane"/>
    <property type="evidence" value="ECO:0007669"/>
    <property type="project" value="UniProtKB-SubCell"/>
</dbReference>
<accession>A0A6J3MEP7</accession>
<evidence type="ECO:0000256" key="2">
    <source>
        <dbReference type="ARBA" id="ARBA00006727"/>
    </source>
</evidence>
<feature type="transmembrane region" description="Helical" evidence="4">
    <location>
        <begin position="296"/>
        <end position="313"/>
    </location>
</feature>
<dbReference type="SUPFAM" id="SSF103473">
    <property type="entry name" value="MFS general substrate transporter"/>
    <property type="match status" value="1"/>
</dbReference>
<dbReference type="Pfam" id="PF07690">
    <property type="entry name" value="MFS_1"/>
    <property type="match status" value="1"/>
</dbReference>
<proteinExistence type="inferred from homology"/>
<evidence type="ECO:0000313" key="6">
    <source>
        <dbReference type="Proteomes" id="UP000504637"/>
    </source>
</evidence>
<keyword evidence="4" id="KW-1133">Transmembrane helix</keyword>
<dbReference type="InterPro" id="IPR020846">
    <property type="entry name" value="MFS_dom"/>
</dbReference>
<comment type="subcellular location">
    <subcellularLocation>
        <location evidence="1">Membrane</location>
        <topology evidence="1">Multi-pass membrane protein</topology>
    </subcellularLocation>
</comment>
<dbReference type="RefSeq" id="XP_033463512.1">
    <property type="nucleotide sequence ID" value="XM_033602439.1"/>
</dbReference>
<evidence type="ECO:0000256" key="1">
    <source>
        <dbReference type="ARBA" id="ARBA00004141"/>
    </source>
</evidence>
<name>A0A6J3MEP7_9PEZI</name>
<sequence>MSDASARERHDVLDAQSDKEQDKQSSESAQRPSDKAQPGIAAEKLPQEQRRDSLKAWKRVAGAWLLFFVAWGPALSYGSFESYYRAEVLPDYSASSLAWIGALSTLLLVSSGAFAGPLFDRGYLRTVLICGCLLVAFSLEMLSLCTEYYQIMLAQGIGYGLGSGLIYVPALAFVTASFPPKTRAYAVGVLTTGAGVAGVLYPIMFIRLIPEIGFGWTMRLWGFLTLVLAVIGMVLVWDAPTKTTRPRSLIEWTAFTEYPFVIFCLTGFCQFLGYWIPLFYVPAFAESRLGVSDAESIYFTCYIGAGSIFGRLLPTPLVTIFGPIPIMFAATCSTMVVLFCWIAVKSYAGFVVWCLAVGFTSGLFVSVNPVVAALPMISPPEVIGTRFGIVWFVTALGALIGTPIAGALANPSTGDFLKAQIFTGCIMLGGTLLIPVLFYADRRFQRRGAMK</sequence>
<dbReference type="Gene3D" id="1.20.1250.20">
    <property type="entry name" value="MFS general substrate transporter like domains"/>
    <property type="match status" value="2"/>
</dbReference>
<reference evidence="7" key="3">
    <citation type="submission" date="2025-08" db="UniProtKB">
        <authorList>
            <consortium name="RefSeq"/>
        </authorList>
    </citation>
    <scope>IDENTIFICATION</scope>
    <source>
        <strain evidence="7">CBS 342.82</strain>
    </source>
</reference>
<feature type="transmembrane region" description="Helical" evidence="4">
    <location>
        <begin position="350"/>
        <end position="377"/>
    </location>
</feature>
<evidence type="ECO:0000256" key="3">
    <source>
        <dbReference type="SAM" id="MobiDB-lite"/>
    </source>
</evidence>
<evidence type="ECO:0000313" key="7">
    <source>
        <dbReference type="RefSeq" id="XP_033463512.1"/>
    </source>
</evidence>
<gene>
    <name evidence="7" type="ORF">K489DRAFT_351066</name>
</gene>
<dbReference type="PANTHER" id="PTHR11360:SF252">
    <property type="entry name" value="MAJOR FACILITATOR SUPERFAMILY (MFS) PROFILE DOMAIN-CONTAINING PROTEIN-RELATED"/>
    <property type="match status" value="1"/>
</dbReference>
<feature type="transmembrane region" description="Helical" evidence="4">
    <location>
        <begin position="320"/>
        <end position="344"/>
    </location>
</feature>
<evidence type="ECO:0000259" key="5">
    <source>
        <dbReference type="PROSITE" id="PS50850"/>
    </source>
</evidence>
<dbReference type="Proteomes" id="UP000504637">
    <property type="component" value="Unplaced"/>
</dbReference>
<dbReference type="AlphaFoldDB" id="A0A6J3MEP7"/>
<dbReference type="InterPro" id="IPR011701">
    <property type="entry name" value="MFS"/>
</dbReference>
<protein>
    <submittedName>
        <fullName evidence="7">Monocarboxylate transporter like-protein</fullName>
    </submittedName>
</protein>
<feature type="transmembrane region" description="Helical" evidence="4">
    <location>
        <begin position="185"/>
        <end position="206"/>
    </location>
</feature>
<keyword evidence="4" id="KW-0472">Membrane</keyword>
<feature type="transmembrane region" description="Helical" evidence="4">
    <location>
        <begin position="60"/>
        <end position="77"/>
    </location>
</feature>
<comment type="similarity">
    <text evidence="2">Belongs to the major facilitator superfamily. Monocarboxylate porter (TC 2.A.1.13) family.</text>
</comment>
<organism evidence="7">
    <name type="scientific">Dissoconium aciculare CBS 342.82</name>
    <dbReference type="NCBI Taxonomy" id="1314786"/>
    <lineage>
        <taxon>Eukaryota</taxon>
        <taxon>Fungi</taxon>
        <taxon>Dikarya</taxon>
        <taxon>Ascomycota</taxon>
        <taxon>Pezizomycotina</taxon>
        <taxon>Dothideomycetes</taxon>
        <taxon>Dothideomycetidae</taxon>
        <taxon>Mycosphaerellales</taxon>
        <taxon>Dissoconiaceae</taxon>
        <taxon>Dissoconium</taxon>
    </lineage>
</organism>
<feature type="transmembrane region" description="Helical" evidence="4">
    <location>
        <begin position="97"/>
        <end position="119"/>
    </location>
</feature>
<dbReference type="InterPro" id="IPR050327">
    <property type="entry name" value="Proton-linked_MCT"/>
</dbReference>
<feature type="transmembrane region" description="Helical" evidence="4">
    <location>
        <begin position="389"/>
        <end position="409"/>
    </location>
</feature>
<dbReference type="PROSITE" id="PS50850">
    <property type="entry name" value="MFS"/>
    <property type="match status" value="1"/>
</dbReference>
<dbReference type="OrthoDB" id="6509908at2759"/>
<feature type="transmembrane region" description="Helical" evidence="4">
    <location>
        <begin position="421"/>
        <end position="440"/>
    </location>
</feature>
<feature type="transmembrane region" description="Helical" evidence="4">
    <location>
        <begin position="218"/>
        <end position="237"/>
    </location>
</feature>
<reference evidence="7" key="2">
    <citation type="submission" date="2020-04" db="EMBL/GenBank/DDBJ databases">
        <authorList>
            <consortium name="NCBI Genome Project"/>
        </authorList>
    </citation>
    <scope>NUCLEOTIDE SEQUENCE</scope>
    <source>
        <strain evidence="7">CBS 342.82</strain>
    </source>
</reference>
<reference evidence="7" key="1">
    <citation type="submission" date="2020-01" db="EMBL/GenBank/DDBJ databases">
        <authorList>
            <consortium name="DOE Joint Genome Institute"/>
            <person name="Haridas S."/>
            <person name="Albert R."/>
            <person name="Binder M."/>
            <person name="Bloem J."/>
            <person name="Labutti K."/>
            <person name="Salamov A."/>
            <person name="Andreopoulos B."/>
            <person name="Baker S.E."/>
            <person name="Barry K."/>
            <person name="Bills G."/>
            <person name="Bluhm B.H."/>
            <person name="Cannon C."/>
            <person name="Castanera R."/>
            <person name="Culley D.E."/>
            <person name="Daum C."/>
            <person name="Ezra D."/>
            <person name="Gonzalez J.B."/>
            <person name="Henrissat B."/>
            <person name="Kuo A."/>
            <person name="Liang C."/>
            <person name="Lipzen A."/>
            <person name="Lutzoni F."/>
            <person name="Magnuson J."/>
            <person name="Mondo S."/>
            <person name="Nolan M."/>
            <person name="Ohm R."/>
            <person name="Pangilinan J."/>
            <person name="Park H.-J."/>
            <person name="Ramirez L."/>
            <person name="Alfaro M."/>
            <person name="Sun H."/>
            <person name="Tritt A."/>
            <person name="Yoshinaga Y."/>
            <person name="Zwiers L.-H."/>
            <person name="Turgeon B.G."/>
            <person name="Goodwin S.B."/>
            <person name="Spatafora J.W."/>
            <person name="Crous P.W."/>
            <person name="Grigoriev I.V."/>
        </authorList>
    </citation>
    <scope>NUCLEOTIDE SEQUENCE</scope>
    <source>
        <strain evidence="7">CBS 342.82</strain>
    </source>
</reference>
<dbReference type="GeneID" id="54360239"/>
<dbReference type="PANTHER" id="PTHR11360">
    <property type="entry name" value="MONOCARBOXYLATE TRANSPORTER"/>
    <property type="match status" value="1"/>
</dbReference>
<feature type="region of interest" description="Disordered" evidence="3">
    <location>
        <begin position="1"/>
        <end position="44"/>
    </location>
</feature>
<feature type="compositionally biased region" description="Basic and acidic residues" evidence="3">
    <location>
        <begin position="1"/>
        <end position="25"/>
    </location>
</feature>
<keyword evidence="4" id="KW-0812">Transmembrane</keyword>
<keyword evidence="6" id="KW-1185">Reference proteome</keyword>
<feature type="transmembrane region" description="Helical" evidence="4">
    <location>
        <begin position="126"/>
        <end position="151"/>
    </location>
</feature>